<evidence type="ECO:0000256" key="1">
    <source>
        <dbReference type="SAM" id="Phobius"/>
    </source>
</evidence>
<feature type="transmembrane region" description="Helical" evidence="1">
    <location>
        <begin position="26"/>
        <end position="45"/>
    </location>
</feature>
<name>A0A1Y2E6U9_9PEZI</name>
<dbReference type="AlphaFoldDB" id="A0A1Y2E6U9"/>
<organism evidence="2 3">
    <name type="scientific">Pseudomassariella vexata</name>
    <dbReference type="NCBI Taxonomy" id="1141098"/>
    <lineage>
        <taxon>Eukaryota</taxon>
        <taxon>Fungi</taxon>
        <taxon>Dikarya</taxon>
        <taxon>Ascomycota</taxon>
        <taxon>Pezizomycotina</taxon>
        <taxon>Sordariomycetes</taxon>
        <taxon>Xylariomycetidae</taxon>
        <taxon>Amphisphaeriales</taxon>
        <taxon>Pseudomassariaceae</taxon>
        <taxon>Pseudomassariella</taxon>
    </lineage>
</organism>
<keyword evidence="1" id="KW-1133">Transmembrane helix</keyword>
<reference evidence="2 3" key="1">
    <citation type="submission" date="2016-07" db="EMBL/GenBank/DDBJ databases">
        <title>Pervasive Adenine N6-methylation of Active Genes in Fungi.</title>
        <authorList>
            <consortium name="DOE Joint Genome Institute"/>
            <person name="Mondo S.J."/>
            <person name="Dannebaum R.O."/>
            <person name="Kuo R.C."/>
            <person name="Labutti K."/>
            <person name="Haridas S."/>
            <person name="Kuo A."/>
            <person name="Salamov A."/>
            <person name="Ahrendt S.R."/>
            <person name="Lipzen A."/>
            <person name="Sullivan W."/>
            <person name="Andreopoulos W.B."/>
            <person name="Clum A."/>
            <person name="Lindquist E."/>
            <person name="Daum C."/>
            <person name="Ramamoorthy G.K."/>
            <person name="Gryganskyi A."/>
            <person name="Culley D."/>
            <person name="Magnuson J.K."/>
            <person name="James T.Y."/>
            <person name="O'Malley M.A."/>
            <person name="Stajich J.E."/>
            <person name="Spatafora J.W."/>
            <person name="Visel A."/>
            <person name="Grigoriev I.V."/>
        </authorList>
    </citation>
    <scope>NUCLEOTIDE SEQUENCE [LARGE SCALE GENOMIC DNA]</scope>
    <source>
        <strain evidence="2 3">CBS 129021</strain>
    </source>
</reference>
<dbReference type="GeneID" id="63775979"/>
<evidence type="ECO:0000313" key="2">
    <source>
        <dbReference type="EMBL" id="ORY67239.1"/>
    </source>
</evidence>
<accession>A0A1Y2E6U9</accession>
<protein>
    <submittedName>
        <fullName evidence="2">Uncharacterized protein</fullName>
    </submittedName>
</protein>
<keyword evidence="1" id="KW-0472">Membrane</keyword>
<keyword evidence="1" id="KW-0812">Transmembrane</keyword>
<gene>
    <name evidence="2" type="ORF">BCR38DRAFT_426463</name>
</gene>
<keyword evidence="3" id="KW-1185">Reference proteome</keyword>
<proteinExistence type="predicted"/>
<feature type="transmembrane region" description="Helical" evidence="1">
    <location>
        <begin position="57"/>
        <end position="81"/>
    </location>
</feature>
<dbReference type="InParanoid" id="A0A1Y2E6U9"/>
<dbReference type="Proteomes" id="UP000193689">
    <property type="component" value="Unassembled WGS sequence"/>
</dbReference>
<dbReference type="EMBL" id="MCFJ01000004">
    <property type="protein sequence ID" value="ORY67239.1"/>
    <property type="molecule type" value="Genomic_DNA"/>
</dbReference>
<sequence>MTAVTCFEATTVRSIYGLIDSTTTRFFTPLVLMWVSICFSIPRVCHGARINAGTADYARMMGWITAWSVPYFINPTALIIMEHKLAYNRRPRDT</sequence>
<dbReference type="RefSeq" id="XP_040717863.1">
    <property type="nucleotide sequence ID" value="XM_040859767.1"/>
</dbReference>
<comment type="caution">
    <text evidence="2">The sequence shown here is derived from an EMBL/GenBank/DDBJ whole genome shotgun (WGS) entry which is preliminary data.</text>
</comment>
<evidence type="ECO:0000313" key="3">
    <source>
        <dbReference type="Proteomes" id="UP000193689"/>
    </source>
</evidence>